<dbReference type="InterPro" id="IPR045599">
    <property type="entry name" value="DUF6456"/>
</dbReference>
<sequence length="204" mass="22724">MSRTKNVAAAKLPRSPAPDIARERAQHLALSRRQIATETGRRDVVMDEGESPLVWLARRQGRDGRALIEPHQLQAGERLRRDFTMANLMPRTTSNWSSPMASSGFNPDAAASDAMIAARQRVHRALDAVGPEFSGLLIDVCCFLKRLDDVERERQWPARSAKVVLQLALTQLARHYGYGERVKGAARPALRTWLADDAAFTGRD</sequence>
<dbReference type="OrthoDB" id="7476630at2"/>
<reference evidence="2 3" key="1">
    <citation type="submission" date="2018-07" db="EMBL/GenBank/DDBJ databases">
        <authorList>
            <person name="Quirk P.G."/>
            <person name="Krulwich T.A."/>
        </authorList>
    </citation>
    <scope>NUCLEOTIDE SEQUENCE [LARGE SCALE GENOMIC DNA]</scope>
    <source>
        <strain evidence="2 3">CC-BB4</strain>
    </source>
</reference>
<dbReference type="AlphaFoldDB" id="A0A345ZV83"/>
<accession>A0A345ZV83</accession>
<gene>
    <name evidence="2" type="ORF">DW352_10100</name>
</gene>
<feature type="domain" description="DUF6456" evidence="1">
    <location>
        <begin position="47"/>
        <end position="177"/>
    </location>
</feature>
<protein>
    <submittedName>
        <fullName evidence="2">DNA replication protein</fullName>
    </submittedName>
</protein>
<name>A0A345ZV83_9HYPH</name>
<dbReference type="EMBL" id="CP031417">
    <property type="protein sequence ID" value="AXK80830.1"/>
    <property type="molecule type" value="Genomic_DNA"/>
</dbReference>
<evidence type="ECO:0000313" key="3">
    <source>
        <dbReference type="Proteomes" id="UP000254889"/>
    </source>
</evidence>
<evidence type="ECO:0000259" key="1">
    <source>
        <dbReference type="Pfam" id="PF20057"/>
    </source>
</evidence>
<evidence type="ECO:0000313" key="2">
    <source>
        <dbReference type="EMBL" id="AXK80830.1"/>
    </source>
</evidence>
<proteinExistence type="predicted"/>
<dbReference type="RefSeq" id="WP_115690855.1">
    <property type="nucleotide sequence ID" value="NZ_CP031417.1"/>
</dbReference>
<dbReference type="KEGG" id="ptaw:DW352_10100"/>
<dbReference type="Pfam" id="PF20057">
    <property type="entry name" value="DUF6456"/>
    <property type="match status" value="1"/>
</dbReference>
<organism evidence="2 3">
    <name type="scientific">Pseudolabrys taiwanensis</name>
    <dbReference type="NCBI Taxonomy" id="331696"/>
    <lineage>
        <taxon>Bacteria</taxon>
        <taxon>Pseudomonadati</taxon>
        <taxon>Pseudomonadota</taxon>
        <taxon>Alphaproteobacteria</taxon>
        <taxon>Hyphomicrobiales</taxon>
        <taxon>Xanthobacteraceae</taxon>
        <taxon>Pseudolabrys</taxon>
    </lineage>
</organism>
<dbReference type="Proteomes" id="UP000254889">
    <property type="component" value="Chromosome"/>
</dbReference>
<keyword evidence="3" id="KW-1185">Reference proteome</keyword>